<dbReference type="Gene3D" id="2.60.200.20">
    <property type="match status" value="1"/>
</dbReference>
<dbReference type="PROSITE" id="PS50006">
    <property type="entry name" value="FHA_DOMAIN"/>
    <property type="match status" value="1"/>
</dbReference>
<comment type="caution">
    <text evidence="3">The sequence shown here is derived from an EMBL/GenBank/DDBJ whole genome shotgun (WGS) entry which is preliminary data.</text>
</comment>
<dbReference type="InterPro" id="IPR000253">
    <property type="entry name" value="FHA_dom"/>
</dbReference>
<dbReference type="PANTHER" id="PTHR12415:SF3">
    <property type="entry name" value="OS04G0403400 PROTEIN"/>
    <property type="match status" value="1"/>
</dbReference>
<dbReference type="InterPro" id="IPR008984">
    <property type="entry name" value="SMAD_FHA_dom_sf"/>
</dbReference>
<gene>
    <name evidence="3" type="ORF">DH2020_018846</name>
</gene>
<dbReference type="Gene3D" id="3.30.870.10">
    <property type="entry name" value="Endonuclease Chain A"/>
    <property type="match status" value="2"/>
</dbReference>
<sequence length="976" mass="109383">MSNSTDSSFSFQNKRRQQFKLPTPPHKKPRKNTVIEAVLGIKTLGLPLISRSTGQLCESLRLVPYKPYTIGRKLKLCDFIFIDRRVSKRHCQLYFDSLEKKIYLSDGLFLDYSRSNDYVSSFRAKVSTNGAFVNGIRISGVVELRVGDVVWLKEGIDFFSGNVVKKCSHLLLDNGFEFCSNSGLHIGCHKRKRVYSRELEAVENSDFISRKEIIVVSEENTEVKCTNIVTTADADTARQIGSGVVDVQHAAVAIGNSTGFSLGKQEYSQCRELLDDKNCGGCILPPGKKFYLNRLQFGGQDIVENDDVVSLPELLHPIESLKRVFIATFTSDILWFLTYCKIPPHLPVTIACHSGERYPPFPEVIAFNNDRKNSGIGCHHPKLFVLQREDRLRVVVTSANLVEKQWHNVTNTVWWQDFPRLNIPSCLSLFSRLSAGEINVDSKCDFAAQLAGFMASLVADVPSQAHWILELIKYDFKGAVGYLVTSVPGIYSHRSPYVYESKFHLVGDKHKLESCGANFLSSVEASVVEIVLRRETNIPADGNAVSVLIPNPEDFSVGGQIITVSRAISKSKNNVQQQHERNNSGSNWPGNFVQLGFLPRDVAKWVAPLSDIGLFAFSAYIHPKEVLTTALEGSNKKVKLILYVYAGPSFSAMSEFTQLEHVSAICSLVASSRRYAGLWRLNEILCQYKWPEPLESEFFFGSSSVGSVNAQFLAAFSAAAGKRSVPFSDSEESDPDSRAKNPSISIIFPTIASVKNNRSGIMASRRILCFSEKTWQRLENVGILHDAIPYPRDRVGFPMHVKVGRRRFKSKKDGTSFGWVYCGSHNFSAAAWGRPISDRQSNGNMRNNSVLGSRLHISNYELGIVFIVPPPDAVDCVEQNVRNLDDIVLPFVVPPPKYRPRDRPATPQAIREALTEEREISEAVLASADDWMEEEIIEQEEEEEALETDQYVTQEKEDEKAYADKLWSQVDSSESY</sequence>
<dbReference type="PANTHER" id="PTHR12415">
    <property type="entry name" value="TYROSYL-DNA PHOSPHODIESTERASE 1"/>
    <property type="match status" value="1"/>
</dbReference>
<organism evidence="3 4">
    <name type="scientific">Rehmannia glutinosa</name>
    <name type="common">Chinese foxglove</name>
    <dbReference type="NCBI Taxonomy" id="99300"/>
    <lineage>
        <taxon>Eukaryota</taxon>
        <taxon>Viridiplantae</taxon>
        <taxon>Streptophyta</taxon>
        <taxon>Embryophyta</taxon>
        <taxon>Tracheophyta</taxon>
        <taxon>Spermatophyta</taxon>
        <taxon>Magnoliopsida</taxon>
        <taxon>eudicotyledons</taxon>
        <taxon>Gunneridae</taxon>
        <taxon>Pentapetalae</taxon>
        <taxon>asterids</taxon>
        <taxon>lamiids</taxon>
        <taxon>Lamiales</taxon>
        <taxon>Orobanchaceae</taxon>
        <taxon>Rehmannieae</taxon>
        <taxon>Rehmannia</taxon>
    </lineage>
</organism>
<dbReference type="Pfam" id="PF06087">
    <property type="entry name" value="Tyr-DNA_phospho"/>
    <property type="match status" value="2"/>
</dbReference>
<evidence type="ECO:0000313" key="3">
    <source>
        <dbReference type="EMBL" id="KAK6147934.1"/>
    </source>
</evidence>
<dbReference type="SMART" id="SM00240">
    <property type="entry name" value="FHA"/>
    <property type="match status" value="1"/>
</dbReference>
<dbReference type="InterPro" id="IPR010347">
    <property type="entry name" value="Tdp1"/>
</dbReference>
<dbReference type="EMBL" id="JABTTQ020000010">
    <property type="protein sequence ID" value="KAK6147934.1"/>
    <property type="molecule type" value="Genomic_DNA"/>
</dbReference>
<reference evidence="3 4" key="1">
    <citation type="journal article" date="2021" name="Comput. Struct. Biotechnol. J.">
        <title>De novo genome assembly of the potent medicinal plant Rehmannia glutinosa using nanopore technology.</title>
        <authorList>
            <person name="Ma L."/>
            <person name="Dong C."/>
            <person name="Song C."/>
            <person name="Wang X."/>
            <person name="Zheng X."/>
            <person name="Niu Y."/>
            <person name="Chen S."/>
            <person name="Feng W."/>
        </authorList>
    </citation>
    <scope>NUCLEOTIDE SEQUENCE [LARGE SCALE GENOMIC DNA]</scope>
    <source>
        <strain evidence="3">DH-2019</strain>
    </source>
</reference>
<proteinExistence type="predicted"/>
<keyword evidence="4" id="KW-1185">Reference proteome</keyword>
<feature type="compositionally biased region" description="Basic and acidic residues" evidence="1">
    <location>
        <begin position="954"/>
        <end position="963"/>
    </location>
</feature>
<feature type="domain" description="FHA" evidence="2">
    <location>
        <begin position="68"/>
        <end position="138"/>
    </location>
</feature>
<dbReference type="CDD" id="cd09122">
    <property type="entry name" value="PLDc_Tdp1_1"/>
    <property type="match status" value="1"/>
</dbReference>
<dbReference type="CDD" id="cd09123">
    <property type="entry name" value="PLDc_Tdp1_2"/>
    <property type="match status" value="1"/>
</dbReference>
<protein>
    <recommendedName>
        <fullName evidence="2">FHA domain-containing protein</fullName>
    </recommendedName>
</protein>
<feature type="region of interest" description="Disordered" evidence="1">
    <location>
        <begin position="940"/>
        <end position="976"/>
    </location>
</feature>
<name>A0ABR0WP46_REHGL</name>
<dbReference type="SUPFAM" id="SSF49879">
    <property type="entry name" value="SMAD/FHA domain"/>
    <property type="match status" value="1"/>
</dbReference>
<dbReference type="Pfam" id="PF00498">
    <property type="entry name" value="FHA"/>
    <property type="match status" value="1"/>
</dbReference>
<dbReference type="Gene3D" id="3.30.70.2330">
    <property type="match status" value="1"/>
</dbReference>
<dbReference type="CDD" id="cd00060">
    <property type="entry name" value="FHA"/>
    <property type="match status" value="1"/>
</dbReference>
<evidence type="ECO:0000259" key="2">
    <source>
        <dbReference type="PROSITE" id="PS50006"/>
    </source>
</evidence>
<evidence type="ECO:0000256" key="1">
    <source>
        <dbReference type="SAM" id="MobiDB-lite"/>
    </source>
</evidence>
<evidence type="ECO:0000313" key="4">
    <source>
        <dbReference type="Proteomes" id="UP001318860"/>
    </source>
</evidence>
<accession>A0ABR0WP46</accession>
<dbReference type="SUPFAM" id="SSF56024">
    <property type="entry name" value="Phospholipase D/nuclease"/>
    <property type="match status" value="2"/>
</dbReference>
<dbReference type="Proteomes" id="UP001318860">
    <property type="component" value="Unassembled WGS sequence"/>
</dbReference>